<dbReference type="InterPro" id="IPR038371">
    <property type="entry name" value="Cu_polyphenol_OxRdtase_sf"/>
</dbReference>
<dbReference type="PANTHER" id="PTHR30616:SF2">
    <property type="entry name" value="PURINE NUCLEOSIDE PHOSPHORYLASE LACC1"/>
    <property type="match status" value="1"/>
</dbReference>
<gene>
    <name evidence="10" type="ORF">UFOPK3674_00831</name>
</gene>
<dbReference type="GO" id="GO:0005507">
    <property type="term" value="F:copper ion binding"/>
    <property type="evidence" value="ECO:0007669"/>
    <property type="project" value="TreeGrafter"/>
</dbReference>
<protein>
    <submittedName>
        <fullName evidence="10">Unannotated protein</fullName>
    </submittedName>
</protein>
<evidence type="ECO:0000256" key="5">
    <source>
        <dbReference type="ARBA" id="ARBA00022801"/>
    </source>
</evidence>
<comment type="catalytic activity">
    <reaction evidence="9">
        <text>S-methyl-5'-thioadenosine + phosphate = 5-(methylsulfanyl)-alpha-D-ribose 1-phosphate + adenine</text>
        <dbReference type="Rhea" id="RHEA:11852"/>
        <dbReference type="ChEBI" id="CHEBI:16708"/>
        <dbReference type="ChEBI" id="CHEBI:17509"/>
        <dbReference type="ChEBI" id="CHEBI:43474"/>
        <dbReference type="ChEBI" id="CHEBI:58533"/>
        <dbReference type="EC" id="2.4.2.28"/>
    </reaction>
    <physiologicalReaction direction="left-to-right" evidence="9">
        <dbReference type="Rhea" id="RHEA:11853"/>
    </physiologicalReaction>
</comment>
<dbReference type="AlphaFoldDB" id="A0A6J7I4E6"/>
<proteinExistence type="inferred from homology"/>
<keyword evidence="3" id="KW-0808">Transferase</keyword>
<dbReference type="PANTHER" id="PTHR30616">
    <property type="entry name" value="UNCHARACTERIZED PROTEIN YFIH"/>
    <property type="match status" value="1"/>
</dbReference>
<dbReference type="InterPro" id="IPR011324">
    <property type="entry name" value="Cytotoxic_necrot_fac-like_cat"/>
</dbReference>
<evidence type="ECO:0000256" key="8">
    <source>
        <dbReference type="ARBA" id="ARBA00048968"/>
    </source>
</evidence>
<evidence type="ECO:0000256" key="1">
    <source>
        <dbReference type="ARBA" id="ARBA00000553"/>
    </source>
</evidence>
<evidence type="ECO:0000313" key="10">
    <source>
        <dbReference type="EMBL" id="CAB4925590.1"/>
    </source>
</evidence>
<evidence type="ECO:0000256" key="3">
    <source>
        <dbReference type="ARBA" id="ARBA00022679"/>
    </source>
</evidence>
<dbReference type="CDD" id="cd16833">
    <property type="entry name" value="YfiH"/>
    <property type="match status" value="1"/>
</dbReference>
<reference evidence="10" key="1">
    <citation type="submission" date="2020-05" db="EMBL/GenBank/DDBJ databases">
        <authorList>
            <person name="Chiriac C."/>
            <person name="Salcher M."/>
            <person name="Ghai R."/>
            <person name="Kavagutti S V."/>
        </authorList>
    </citation>
    <scope>NUCLEOTIDE SEQUENCE</scope>
</reference>
<keyword evidence="4" id="KW-0479">Metal-binding</keyword>
<evidence type="ECO:0000256" key="7">
    <source>
        <dbReference type="ARBA" id="ARBA00047989"/>
    </source>
</evidence>
<dbReference type="GO" id="GO:0017061">
    <property type="term" value="F:S-methyl-5-thioadenosine phosphorylase activity"/>
    <property type="evidence" value="ECO:0007669"/>
    <property type="project" value="UniProtKB-EC"/>
</dbReference>
<evidence type="ECO:0000256" key="4">
    <source>
        <dbReference type="ARBA" id="ARBA00022723"/>
    </source>
</evidence>
<comment type="catalytic activity">
    <reaction evidence="1">
        <text>inosine + phosphate = alpha-D-ribose 1-phosphate + hypoxanthine</text>
        <dbReference type="Rhea" id="RHEA:27646"/>
        <dbReference type="ChEBI" id="CHEBI:17368"/>
        <dbReference type="ChEBI" id="CHEBI:17596"/>
        <dbReference type="ChEBI" id="CHEBI:43474"/>
        <dbReference type="ChEBI" id="CHEBI:57720"/>
        <dbReference type="EC" id="2.4.2.1"/>
    </reaction>
    <physiologicalReaction direction="left-to-right" evidence="1">
        <dbReference type="Rhea" id="RHEA:27647"/>
    </physiologicalReaction>
</comment>
<organism evidence="10">
    <name type="scientific">freshwater metagenome</name>
    <dbReference type="NCBI Taxonomy" id="449393"/>
    <lineage>
        <taxon>unclassified sequences</taxon>
        <taxon>metagenomes</taxon>
        <taxon>ecological metagenomes</taxon>
    </lineage>
</organism>
<dbReference type="InterPro" id="IPR003730">
    <property type="entry name" value="Cu_polyphenol_OxRdtase"/>
</dbReference>
<name>A0A6J7I4E6_9ZZZZ</name>
<dbReference type="SUPFAM" id="SSF64438">
    <property type="entry name" value="CNF1/YfiH-like putative cysteine hydrolases"/>
    <property type="match status" value="1"/>
</dbReference>
<dbReference type="Gene3D" id="3.60.140.10">
    <property type="entry name" value="CNF1/YfiH-like putative cysteine hydrolases"/>
    <property type="match status" value="1"/>
</dbReference>
<comment type="catalytic activity">
    <reaction evidence="7">
        <text>adenosine + H2O + H(+) = inosine + NH4(+)</text>
        <dbReference type="Rhea" id="RHEA:24408"/>
        <dbReference type="ChEBI" id="CHEBI:15377"/>
        <dbReference type="ChEBI" id="CHEBI:15378"/>
        <dbReference type="ChEBI" id="CHEBI:16335"/>
        <dbReference type="ChEBI" id="CHEBI:17596"/>
        <dbReference type="ChEBI" id="CHEBI:28938"/>
        <dbReference type="EC" id="3.5.4.4"/>
    </reaction>
    <physiologicalReaction direction="left-to-right" evidence="7">
        <dbReference type="Rhea" id="RHEA:24409"/>
    </physiologicalReaction>
</comment>
<accession>A0A6J7I4E6</accession>
<comment type="catalytic activity">
    <reaction evidence="8">
        <text>adenosine + phosphate = alpha-D-ribose 1-phosphate + adenine</text>
        <dbReference type="Rhea" id="RHEA:27642"/>
        <dbReference type="ChEBI" id="CHEBI:16335"/>
        <dbReference type="ChEBI" id="CHEBI:16708"/>
        <dbReference type="ChEBI" id="CHEBI:43474"/>
        <dbReference type="ChEBI" id="CHEBI:57720"/>
        <dbReference type="EC" id="2.4.2.1"/>
    </reaction>
    <physiologicalReaction direction="left-to-right" evidence="8">
        <dbReference type="Rhea" id="RHEA:27643"/>
    </physiologicalReaction>
</comment>
<sequence length="224" mass="23269">MSTGFTQCGGHLVFDAPGGTALFTTRADVVDPVDAATLASAVGIPVDRWAQDEQVHGSAVRRIGDGSPLDPMSGQFDGQATTLQGVAVVVRTADCLPVALVSTDAVGMVHAGWRGLVGGVLEEGVRAMRELGDAQIRAAIGPGAGACCYEVGEEVHGQLERFGAAVRRGAHADLKAAARLALEAQGVTEIADCRRCTICAPQGELWSHRRDGAVERNGSLAWRS</sequence>
<keyword evidence="6" id="KW-0862">Zinc</keyword>
<evidence type="ECO:0000256" key="6">
    <source>
        <dbReference type="ARBA" id="ARBA00022833"/>
    </source>
</evidence>
<dbReference type="GO" id="GO:0016787">
    <property type="term" value="F:hydrolase activity"/>
    <property type="evidence" value="ECO:0007669"/>
    <property type="project" value="UniProtKB-KW"/>
</dbReference>
<dbReference type="Pfam" id="PF02578">
    <property type="entry name" value="Cu-oxidase_4"/>
    <property type="match status" value="1"/>
</dbReference>
<comment type="similarity">
    <text evidence="2">Belongs to the purine nucleoside phosphorylase YfiH/LACC1 family.</text>
</comment>
<evidence type="ECO:0000256" key="2">
    <source>
        <dbReference type="ARBA" id="ARBA00007353"/>
    </source>
</evidence>
<keyword evidence="5" id="KW-0378">Hydrolase</keyword>
<dbReference type="EMBL" id="CAFBMX010000003">
    <property type="protein sequence ID" value="CAB4925590.1"/>
    <property type="molecule type" value="Genomic_DNA"/>
</dbReference>
<evidence type="ECO:0000256" key="9">
    <source>
        <dbReference type="ARBA" id="ARBA00049893"/>
    </source>
</evidence>